<name>A0AAP0EPV8_9MAGN</name>
<proteinExistence type="predicted"/>
<dbReference type="EMBL" id="JBBNAE010000009">
    <property type="protein sequence ID" value="KAK9097196.1"/>
    <property type="molecule type" value="Genomic_DNA"/>
</dbReference>
<comment type="caution">
    <text evidence="1">The sequence shown here is derived from an EMBL/GenBank/DDBJ whole genome shotgun (WGS) entry which is preliminary data.</text>
</comment>
<dbReference type="AlphaFoldDB" id="A0AAP0EPV8"/>
<keyword evidence="2" id="KW-1185">Reference proteome</keyword>
<evidence type="ECO:0000313" key="2">
    <source>
        <dbReference type="Proteomes" id="UP001417504"/>
    </source>
</evidence>
<reference evidence="1 2" key="1">
    <citation type="submission" date="2024-01" db="EMBL/GenBank/DDBJ databases">
        <title>Genome assemblies of Stephania.</title>
        <authorList>
            <person name="Yang L."/>
        </authorList>
    </citation>
    <scope>NUCLEOTIDE SEQUENCE [LARGE SCALE GENOMIC DNA]</scope>
    <source>
        <strain evidence="1">QJT</strain>
        <tissue evidence="1">Leaf</tissue>
    </source>
</reference>
<organism evidence="1 2">
    <name type="scientific">Stephania japonica</name>
    <dbReference type="NCBI Taxonomy" id="461633"/>
    <lineage>
        <taxon>Eukaryota</taxon>
        <taxon>Viridiplantae</taxon>
        <taxon>Streptophyta</taxon>
        <taxon>Embryophyta</taxon>
        <taxon>Tracheophyta</taxon>
        <taxon>Spermatophyta</taxon>
        <taxon>Magnoliopsida</taxon>
        <taxon>Ranunculales</taxon>
        <taxon>Menispermaceae</taxon>
        <taxon>Menispermoideae</taxon>
        <taxon>Cissampelideae</taxon>
        <taxon>Stephania</taxon>
    </lineage>
</organism>
<evidence type="ECO:0000313" key="1">
    <source>
        <dbReference type="EMBL" id="KAK9097196.1"/>
    </source>
</evidence>
<gene>
    <name evidence="1" type="ORF">Sjap_022693</name>
</gene>
<dbReference type="Proteomes" id="UP001417504">
    <property type="component" value="Unassembled WGS sequence"/>
</dbReference>
<accession>A0AAP0EPV8</accession>
<protein>
    <submittedName>
        <fullName evidence="1">Uncharacterized protein</fullName>
    </submittedName>
</protein>
<sequence>MEGSKNHEFFVPRQTMNFLCLDLVIRSSKKCFFESIATTSTVLEKSPKEEKKREASKGLQIVVAGLVE</sequence>